<sequence>MDVPKSTAKIIEECGYLAKEVRNVGLKGATDEEIMEQAKSEERIIIRDTDFGDVILYPKHP</sequence>
<feature type="domain" description="DUF5615" evidence="1">
    <location>
        <begin position="2"/>
        <end position="60"/>
    </location>
</feature>
<dbReference type="Pfam" id="PF18480">
    <property type="entry name" value="DUF5615"/>
    <property type="match status" value="1"/>
</dbReference>
<comment type="caution">
    <text evidence="2">The sequence shown here is derived from an EMBL/GenBank/DDBJ whole genome shotgun (WGS) entry which is preliminary data.</text>
</comment>
<evidence type="ECO:0000259" key="1">
    <source>
        <dbReference type="Pfam" id="PF18480"/>
    </source>
</evidence>
<name>A0A133VMJ1_9EURY</name>
<evidence type="ECO:0000313" key="3">
    <source>
        <dbReference type="Proteomes" id="UP000070263"/>
    </source>
</evidence>
<dbReference type="Proteomes" id="UP000070263">
    <property type="component" value="Unassembled WGS sequence"/>
</dbReference>
<dbReference type="InterPro" id="IPR041049">
    <property type="entry name" value="DUF5615"/>
</dbReference>
<proteinExistence type="predicted"/>
<keyword evidence="3" id="KW-1185">Reference proteome</keyword>
<evidence type="ECO:0000313" key="2">
    <source>
        <dbReference type="EMBL" id="KXB07676.1"/>
    </source>
</evidence>
<protein>
    <recommendedName>
        <fullName evidence="1">DUF5615 domain-containing protein</fullName>
    </recommendedName>
</protein>
<reference evidence="2 3" key="1">
    <citation type="journal article" date="2016" name="Sci. Rep.">
        <title>Metabolic traits of an uncultured archaeal lineage -MSBL1- from brine pools of the Red Sea.</title>
        <authorList>
            <person name="Mwirichia R."/>
            <person name="Alam I."/>
            <person name="Rashid M."/>
            <person name="Vinu M."/>
            <person name="Ba-Alawi W."/>
            <person name="Anthony Kamau A."/>
            <person name="Kamanda Ngugi D."/>
            <person name="Goker M."/>
            <person name="Klenk H.P."/>
            <person name="Bajic V."/>
            <person name="Stingl U."/>
        </authorList>
    </citation>
    <scope>NUCLEOTIDE SEQUENCE [LARGE SCALE GENOMIC DNA]</scope>
    <source>
        <strain evidence="2">SCGC-AAA382A20</strain>
    </source>
</reference>
<organism evidence="2 3">
    <name type="scientific">candidate division MSBL1 archaeon SCGC-AAA382A20</name>
    <dbReference type="NCBI Taxonomy" id="1698280"/>
    <lineage>
        <taxon>Archaea</taxon>
        <taxon>Methanobacteriati</taxon>
        <taxon>Methanobacteriota</taxon>
        <taxon>candidate division MSBL1</taxon>
    </lineage>
</organism>
<dbReference type="EMBL" id="LHYE01000003">
    <property type="protein sequence ID" value="KXB07676.1"/>
    <property type="molecule type" value="Genomic_DNA"/>
</dbReference>
<dbReference type="AlphaFoldDB" id="A0A133VMJ1"/>
<gene>
    <name evidence="2" type="ORF">AKJ51_00590</name>
</gene>
<accession>A0A133VMJ1</accession>